<accession>A0A1J5RKI5</accession>
<comment type="caution">
    <text evidence="2">The sequence shown here is derived from an EMBL/GenBank/DDBJ whole genome shotgun (WGS) entry which is preliminary data.</text>
</comment>
<organism evidence="2">
    <name type="scientific">mine drainage metagenome</name>
    <dbReference type="NCBI Taxonomy" id="410659"/>
    <lineage>
        <taxon>unclassified sequences</taxon>
        <taxon>metagenomes</taxon>
        <taxon>ecological metagenomes</taxon>
    </lineage>
</organism>
<reference evidence="2" key="1">
    <citation type="submission" date="2016-10" db="EMBL/GenBank/DDBJ databases">
        <title>Sequence of Gallionella enrichment culture.</title>
        <authorList>
            <person name="Poehlein A."/>
            <person name="Muehling M."/>
            <person name="Daniel R."/>
        </authorList>
    </citation>
    <scope>NUCLEOTIDE SEQUENCE</scope>
</reference>
<dbReference type="AlphaFoldDB" id="A0A1J5RKI5"/>
<evidence type="ECO:0000256" key="1">
    <source>
        <dbReference type="SAM" id="MobiDB-lite"/>
    </source>
</evidence>
<evidence type="ECO:0000313" key="2">
    <source>
        <dbReference type="EMBL" id="OIQ88653.1"/>
    </source>
</evidence>
<feature type="region of interest" description="Disordered" evidence="1">
    <location>
        <begin position="1"/>
        <end position="25"/>
    </location>
</feature>
<feature type="region of interest" description="Disordered" evidence="1">
    <location>
        <begin position="49"/>
        <end position="73"/>
    </location>
</feature>
<name>A0A1J5RKI5_9ZZZZ</name>
<protein>
    <submittedName>
        <fullName evidence="2">Uncharacterized protein</fullName>
    </submittedName>
</protein>
<dbReference type="EMBL" id="MLJW01000364">
    <property type="protein sequence ID" value="OIQ88653.1"/>
    <property type="molecule type" value="Genomic_DNA"/>
</dbReference>
<proteinExistence type="predicted"/>
<sequence>MKISSMGDRHEAAHEAPPPGLPHKVGEVRTALRDLEAPSPCMGRVGVGRGSALPVPSALHPSPSGGNAGAEIA</sequence>
<gene>
    <name evidence="2" type="ORF">GALL_294760</name>
</gene>